<protein>
    <submittedName>
        <fullName evidence="4">AraC family transcriptional regulator</fullName>
    </submittedName>
</protein>
<dbReference type="PROSITE" id="PS01124">
    <property type="entry name" value="HTH_ARAC_FAMILY_2"/>
    <property type="match status" value="1"/>
</dbReference>
<dbReference type="SUPFAM" id="SSF46689">
    <property type="entry name" value="Homeodomain-like"/>
    <property type="match status" value="2"/>
</dbReference>
<dbReference type="PANTHER" id="PTHR43436:SF1">
    <property type="entry name" value="TRANSCRIPTIONAL REGULATORY PROTEIN"/>
    <property type="match status" value="1"/>
</dbReference>
<keyword evidence="5" id="KW-1185">Reference proteome</keyword>
<dbReference type="Pfam" id="PF12833">
    <property type="entry name" value="HTH_18"/>
    <property type="match status" value="1"/>
</dbReference>
<feature type="domain" description="HTH araC/xylS-type" evidence="3">
    <location>
        <begin position="196"/>
        <end position="294"/>
    </location>
</feature>
<dbReference type="PANTHER" id="PTHR43436">
    <property type="entry name" value="ARAC-FAMILY TRANSCRIPTIONAL REGULATOR"/>
    <property type="match status" value="1"/>
</dbReference>
<dbReference type="SMART" id="SM00342">
    <property type="entry name" value="HTH_ARAC"/>
    <property type="match status" value="1"/>
</dbReference>
<dbReference type="Pfam" id="PF06719">
    <property type="entry name" value="AraC_N"/>
    <property type="match status" value="1"/>
</dbReference>
<dbReference type="Proteomes" id="UP001527099">
    <property type="component" value="Unassembled WGS sequence"/>
</dbReference>
<keyword evidence="2" id="KW-0804">Transcription</keyword>
<dbReference type="InterPro" id="IPR018060">
    <property type="entry name" value="HTH_AraC"/>
</dbReference>
<evidence type="ECO:0000256" key="1">
    <source>
        <dbReference type="ARBA" id="ARBA00023015"/>
    </source>
</evidence>
<organism evidence="4 5">
    <name type="scientific">Paenibacillus alginolyticus</name>
    <dbReference type="NCBI Taxonomy" id="59839"/>
    <lineage>
        <taxon>Bacteria</taxon>
        <taxon>Bacillati</taxon>
        <taxon>Bacillota</taxon>
        <taxon>Bacilli</taxon>
        <taxon>Bacillales</taxon>
        <taxon>Paenibacillaceae</taxon>
        <taxon>Paenibacillus</taxon>
    </lineage>
</organism>
<comment type="caution">
    <text evidence="4">The sequence shown here is derived from an EMBL/GenBank/DDBJ whole genome shotgun (WGS) entry which is preliminary data.</text>
</comment>
<keyword evidence="1" id="KW-0805">Transcription regulation</keyword>
<gene>
    <name evidence="4" type="ORF">M5X19_33400</name>
</gene>
<evidence type="ECO:0000313" key="5">
    <source>
        <dbReference type="Proteomes" id="UP001527099"/>
    </source>
</evidence>
<dbReference type="EMBL" id="JAMDMX010000162">
    <property type="protein sequence ID" value="MCY9697716.1"/>
    <property type="molecule type" value="Genomic_DNA"/>
</dbReference>
<reference evidence="4 5" key="1">
    <citation type="submission" date="2022-05" db="EMBL/GenBank/DDBJ databases">
        <title>Genome Sequencing of Bee-Associated Microbes.</title>
        <authorList>
            <person name="Dunlap C."/>
        </authorList>
    </citation>
    <scope>NUCLEOTIDE SEQUENCE [LARGE SCALE GENOMIC DNA]</scope>
    <source>
        <strain evidence="4 5">NRRL B-14421</strain>
    </source>
</reference>
<sequence length="312" mass="35608">MSEIITKQQNELTKIIERFTQKDGVHPTAIPSLFFMRVSNTAGQSHGVYKPSFCMVVQGAKEVWLAQERFRYSPADYLVASVHLPVTAQVTEATPDVPYLGFKLEFTSSQILELLHDSEFRVDLKQNPKRAMFVSQIESSLLDSVIRLARLLDNPKDIPVLAPLFTKEILYRVLQGQNGIILEQIGMEGSSTHQIKLAIEQIMNNYDSPLRIEELAEIANMSISSLHRHFKEITAMSPLQFQKQLRMQEARRLLLTESADASEVAYRVGYESASQFSREYSRMFGFPPKADMKRLKETYDQEQVVTEQVSNV</sequence>
<dbReference type="InterPro" id="IPR009057">
    <property type="entry name" value="Homeodomain-like_sf"/>
</dbReference>
<evidence type="ECO:0000256" key="2">
    <source>
        <dbReference type="ARBA" id="ARBA00023163"/>
    </source>
</evidence>
<dbReference type="Gene3D" id="1.10.10.60">
    <property type="entry name" value="Homeodomain-like"/>
    <property type="match status" value="2"/>
</dbReference>
<name>A0ABT4GNQ9_9BACL</name>
<dbReference type="RefSeq" id="WP_051253260.1">
    <property type="nucleotide sequence ID" value="NZ_JAMDMW010000078.1"/>
</dbReference>
<proteinExistence type="predicted"/>
<dbReference type="InterPro" id="IPR009594">
    <property type="entry name" value="Tscrpt_reg_HTH_AraC_N"/>
</dbReference>
<accession>A0ABT4GNQ9</accession>
<evidence type="ECO:0000313" key="4">
    <source>
        <dbReference type="EMBL" id="MCY9697716.1"/>
    </source>
</evidence>
<evidence type="ECO:0000259" key="3">
    <source>
        <dbReference type="PROSITE" id="PS01124"/>
    </source>
</evidence>